<reference evidence="7 8" key="1">
    <citation type="submission" date="2017-07" db="EMBL/GenBank/DDBJ databases">
        <title>Virgibacillus sp. LM2416.</title>
        <authorList>
            <person name="Tak E.J."/>
            <person name="Bae J.-W."/>
        </authorList>
    </citation>
    <scope>NUCLEOTIDE SEQUENCE [LARGE SCALE GENOMIC DNA]</scope>
    <source>
        <strain evidence="7 8">LM2416</strain>
    </source>
</reference>
<dbReference type="Proteomes" id="UP000198312">
    <property type="component" value="Chromosome"/>
</dbReference>
<evidence type="ECO:0000256" key="1">
    <source>
        <dbReference type="ARBA" id="ARBA00004370"/>
    </source>
</evidence>
<evidence type="ECO:0000256" key="3">
    <source>
        <dbReference type="ARBA" id="ARBA00022989"/>
    </source>
</evidence>
<protein>
    <recommendedName>
        <fullName evidence="5">Signal peptidase I</fullName>
        <ecNumber evidence="5">3.4.21.89</ecNumber>
    </recommendedName>
</protein>
<evidence type="ECO:0000313" key="8">
    <source>
        <dbReference type="Proteomes" id="UP000198312"/>
    </source>
</evidence>
<dbReference type="NCBIfam" id="NF046067">
    <property type="entry name" value="SigPepSipWBacil"/>
    <property type="match status" value="1"/>
</dbReference>
<keyword evidence="2 6" id="KW-0812">Transmembrane</keyword>
<dbReference type="GO" id="GO:0016020">
    <property type="term" value="C:membrane"/>
    <property type="evidence" value="ECO:0007669"/>
    <property type="project" value="UniProtKB-SubCell"/>
</dbReference>
<dbReference type="GO" id="GO:0006465">
    <property type="term" value="P:signal peptide processing"/>
    <property type="evidence" value="ECO:0007669"/>
    <property type="project" value="UniProtKB-UniRule"/>
</dbReference>
<organism evidence="7 8">
    <name type="scientific">Virgibacillus phasianinus</name>
    <dbReference type="NCBI Taxonomy" id="2017483"/>
    <lineage>
        <taxon>Bacteria</taxon>
        <taxon>Bacillati</taxon>
        <taxon>Bacillota</taxon>
        <taxon>Bacilli</taxon>
        <taxon>Bacillales</taxon>
        <taxon>Bacillaceae</taxon>
        <taxon>Virgibacillus</taxon>
    </lineage>
</organism>
<evidence type="ECO:0000256" key="6">
    <source>
        <dbReference type="SAM" id="Phobius"/>
    </source>
</evidence>
<dbReference type="PANTHER" id="PTHR10806:SF6">
    <property type="entry name" value="SIGNAL PEPTIDASE COMPLEX CATALYTIC SUBUNIT SEC11"/>
    <property type="match status" value="1"/>
</dbReference>
<keyword evidence="4 6" id="KW-0472">Membrane</keyword>
<evidence type="ECO:0000313" key="7">
    <source>
        <dbReference type="EMBL" id="ASK64463.1"/>
    </source>
</evidence>
<dbReference type="RefSeq" id="WP_089063712.1">
    <property type="nucleotide sequence ID" value="NZ_CP022315.1"/>
</dbReference>
<dbReference type="EMBL" id="CP022315">
    <property type="protein sequence ID" value="ASK64463.1"/>
    <property type="molecule type" value="Genomic_DNA"/>
</dbReference>
<dbReference type="PRINTS" id="PR00728">
    <property type="entry name" value="SIGNALPTASE"/>
</dbReference>
<dbReference type="EC" id="3.4.21.89" evidence="5"/>
<keyword evidence="8" id="KW-1185">Reference proteome</keyword>
<evidence type="ECO:0000256" key="5">
    <source>
        <dbReference type="NCBIfam" id="TIGR02228"/>
    </source>
</evidence>
<dbReference type="NCBIfam" id="TIGR02228">
    <property type="entry name" value="sigpep_I_arch"/>
    <property type="match status" value="1"/>
</dbReference>
<feature type="transmembrane region" description="Helical" evidence="6">
    <location>
        <begin position="12"/>
        <end position="30"/>
    </location>
</feature>
<dbReference type="SUPFAM" id="SSF51306">
    <property type="entry name" value="LexA/Signal peptidase"/>
    <property type="match status" value="1"/>
</dbReference>
<feature type="transmembrane region" description="Helical" evidence="6">
    <location>
        <begin position="148"/>
        <end position="170"/>
    </location>
</feature>
<comment type="subcellular location">
    <subcellularLocation>
        <location evidence="1">Membrane</location>
    </subcellularLocation>
</comment>
<evidence type="ECO:0000256" key="4">
    <source>
        <dbReference type="ARBA" id="ARBA00023136"/>
    </source>
</evidence>
<dbReference type="GO" id="GO:0009003">
    <property type="term" value="F:signal peptidase activity"/>
    <property type="evidence" value="ECO:0007669"/>
    <property type="project" value="UniProtKB-EC"/>
</dbReference>
<dbReference type="OrthoDB" id="2243765at2"/>
<dbReference type="GO" id="GO:0004252">
    <property type="term" value="F:serine-type endopeptidase activity"/>
    <property type="evidence" value="ECO:0007669"/>
    <property type="project" value="UniProtKB-UniRule"/>
</dbReference>
<sequence length="185" mass="20058">MKKSLRILSRVVTYFMIVVMVCLAIIVISAKASAGEPTIFGYQIKTVLSGSMEPEFQTGSIIAIKPTDDGSTFKQGDVITFHAKDEMIITHRIVDKKTVNGETIYTTKGDHNGAADVDSVLAKNVIGNYVDFTIPYVGYLLNYANSKAGAALLLIVPGIVLVLYSAISIFKAIREIEGKKEGHSI</sequence>
<gene>
    <name evidence="7" type="ORF">CFK37_18040</name>
</gene>
<dbReference type="KEGG" id="vil:CFK37_18040"/>
<dbReference type="PANTHER" id="PTHR10806">
    <property type="entry name" value="SIGNAL PEPTIDASE COMPLEX CATALYTIC SUBUNIT SEC11"/>
    <property type="match status" value="1"/>
</dbReference>
<dbReference type="InterPro" id="IPR019533">
    <property type="entry name" value="Peptidase_S26"/>
</dbReference>
<name>A0A220U9P9_9BACI</name>
<dbReference type="InterPro" id="IPR036286">
    <property type="entry name" value="LexA/Signal_pep-like_sf"/>
</dbReference>
<proteinExistence type="predicted"/>
<accession>A0A220U9P9</accession>
<dbReference type="AlphaFoldDB" id="A0A220U9P9"/>
<keyword evidence="3 6" id="KW-1133">Transmembrane helix</keyword>
<evidence type="ECO:0000256" key="2">
    <source>
        <dbReference type="ARBA" id="ARBA00022692"/>
    </source>
</evidence>
<dbReference type="InterPro" id="IPR001733">
    <property type="entry name" value="Peptidase_S26B"/>
</dbReference>
<dbReference type="CDD" id="cd06530">
    <property type="entry name" value="S26_SPase_I"/>
    <property type="match status" value="1"/>
</dbReference>